<dbReference type="RefSeq" id="WP_150065725.1">
    <property type="nucleotide sequence ID" value="NZ_VWPH01000003.1"/>
</dbReference>
<keyword evidence="2" id="KW-1185">Reference proteome</keyword>
<comment type="caution">
    <text evidence="1">The sequence shown here is derived from an EMBL/GenBank/DDBJ whole genome shotgun (WGS) entry which is preliminary data.</text>
</comment>
<proteinExistence type="predicted"/>
<dbReference type="Proteomes" id="UP000323946">
    <property type="component" value="Unassembled WGS sequence"/>
</dbReference>
<evidence type="ECO:0000313" key="2">
    <source>
        <dbReference type="Proteomes" id="UP000323946"/>
    </source>
</evidence>
<protein>
    <submittedName>
        <fullName evidence="1">Uncharacterized protein</fullName>
    </submittedName>
</protein>
<dbReference type="EMBL" id="VWPH01000003">
    <property type="protein sequence ID" value="KAA5836065.1"/>
    <property type="molecule type" value="Genomic_DNA"/>
</dbReference>
<organism evidence="1 2">
    <name type="scientific">Saccharopolyspora hirsuta</name>
    <dbReference type="NCBI Taxonomy" id="1837"/>
    <lineage>
        <taxon>Bacteria</taxon>
        <taxon>Bacillati</taxon>
        <taxon>Actinomycetota</taxon>
        <taxon>Actinomycetes</taxon>
        <taxon>Pseudonocardiales</taxon>
        <taxon>Pseudonocardiaceae</taxon>
        <taxon>Saccharopolyspora</taxon>
    </lineage>
</organism>
<accession>A0A5M7CCE3</accession>
<evidence type="ECO:0000313" key="1">
    <source>
        <dbReference type="EMBL" id="KAA5836065.1"/>
    </source>
</evidence>
<name>A0A5M7CCE3_SACHI</name>
<reference evidence="1 2" key="1">
    <citation type="submission" date="2019-09" db="EMBL/GenBank/DDBJ databases">
        <title>Draft genome sequence of the thermophilic Saccharopolyspora hirsuta VKM Ac-666T.</title>
        <authorList>
            <person name="Lobastova T.G."/>
            <person name="Fokina V."/>
            <person name="Bragin E.Y."/>
            <person name="Shtratnikova V.Y."/>
            <person name="Starodumova I.P."/>
            <person name="Tarlachkov S.V."/>
            <person name="Donova M.V."/>
        </authorList>
    </citation>
    <scope>NUCLEOTIDE SEQUENCE [LARGE SCALE GENOMIC DNA]</scope>
    <source>
        <strain evidence="1 2">VKM Ac-666</strain>
    </source>
</reference>
<dbReference type="AlphaFoldDB" id="A0A5M7CCE3"/>
<sequence>MLRKHPYAVAVCDSCGTTASDAAGVIVHFFDEGDALEAVTSEGGPDGAGAWEVLPTLELYCSACHPRLICAYVGHRWGEEHQCMCVDGYLSGGCGERAKVCRRCREVRTTHQHDQYDGGTR</sequence>
<gene>
    <name evidence="1" type="ORF">F1721_06920</name>
</gene>